<gene>
    <name evidence="2" type="ORF">PICST_33593</name>
</gene>
<keyword evidence="3" id="KW-1185">Reference proteome</keyword>
<dbReference type="eggNOG" id="ENOG502QQ65">
    <property type="taxonomic scope" value="Eukaryota"/>
</dbReference>
<sequence length="1092" mass="121685">MANTVLDYFLKLHIFNSEVNIADLVDMAVQFQRMFELSLLPEDKARLYDVISGKCASFNSYSSEDAILTPQGEYRRLNEFFKNYSPNDTYYFDEIHINVGSKNFTVSVSGNLSASGFLDPLVVSNLPSKSFNYYPTGLLNSTHLHAYLARINLQMRLRGQKILLVLHNNVVVDSRQFSNIELLYISPEVDKYFQNNPDNCIKFPDEYGLKSWIRSHIIDRLSKLKTFDNPSLLINSILYSYSTCISKLLHDPLYFQFNQLNLMSSNFMGNNMPAPYYVNENIKITDGNLIVMDEAPEIGQYSAREDNFKKLNNYNYNVKDIYFILSSLLSYQNSDIGHDYGFDAKEIMDFLVQKVHPFLIQREFPFVGHFHRFLDEFINEYARIGASDDTDETDNAFSVSEKFHLGPLQEAARIEKILVSAFDQDGDNLASMSFPHIDSIEVANSEASFLKASARNLSNGNSLPLPTLDEYDMFTPKKRRSSTNSIPTIKKSKIIEIMKKDKLSFVNSAQGSVFSDDSDYSEDSFSSKIKQFKDKVDSNGSVLSQNGNGKVVEENDANAYENEKSGDEDEESSEEENDSAKEEERKDDDREEYYMHRELINPVGGDENGDIEEEVYGQDDDIEMEKVQQEETISIQPEAKASSIQMEVEPNSTEESSNSDSNSSSDSNEVADSNNGEKTYIKEAHMNEPTSREDNPSDSSESQSSDSSESDAEDSAEEEETHPESNSKVPLSSSTISPSQLPIPVPNPVPAPVKTSSISATPSTQIKLPRRSLGTLSSLVPPKSTVESKDTPKTNSDRSKFKGKLDFSSDDSFSSVDSDSSDESNDDRNVSQLAQVKVTSTKAVPKTDSTKSTTITNTIRSKPSSIPANSTALTKHISTKAVLSKPVSPLLKKVLDAGSSRDPKLAPSAILEHVSKPKEKRINPSQLKSIERRQYDSSSEDEMSDPINESSDESEDELFGTSPNVSTSTQRTQTQNSTQIQIQTSNSTTKSPVRKPGSPLQFSFDRNSPGQSALSPREKLQFSSQSTPASAGKGRPTILSMKLKELEARQASPSKKEIPKKGQRQTSQAKERQLSASDSDSSSEDSDDSIGF</sequence>
<accession>A3LZM1</accession>
<feature type="compositionally biased region" description="Basic and acidic residues" evidence="1">
    <location>
        <begin position="578"/>
        <end position="599"/>
    </location>
</feature>
<dbReference type="InParanoid" id="A3LZM1"/>
<feature type="compositionally biased region" description="Polar residues" evidence="1">
    <location>
        <begin position="538"/>
        <end position="548"/>
    </location>
</feature>
<dbReference type="HOGENOM" id="CLU_284420_0_0_1"/>
<feature type="compositionally biased region" description="Basic and acidic residues" evidence="1">
    <location>
        <begin position="913"/>
        <end position="922"/>
    </location>
</feature>
<feature type="compositionally biased region" description="Basic and acidic residues" evidence="1">
    <location>
        <begin position="679"/>
        <end position="695"/>
    </location>
</feature>
<feature type="compositionally biased region" description="Low complexity" evidence="1">
    <location>
        <begin position="697"/>
        <end position="707"/>
    </location>
</feature>
<proteinExistence type="predicted"/>
<dbReference type="OrthoDB" id="4025819at2759"/>
<feature type="compositionally biased region" description="Acidic residues" evidence="1">
    <location>
        <begin position="1081"/>
        <end position="1092"/>
    </location>
</feature>
<name>A3LZM1_PICST</name>
<feature type="region of interest" description="Disordered" evidence="1">
    <location>
        <begin position="897"/>
        <end position="1092"/>
    </location>
</feature>
<evidence type="ECO:0000256" key="1">
    <source>
        <dbReference type="SAM" id="MobiDB-lite"/>
    </source>
</evidence>
<feature type="compositionally biased region" description="Basic and acidic residues" evidence="1">
    <location>
        <begin position="786"/>
        <end position="807"/>
    </location>
</feature>
<reference evidence="2 3" key="1">
    <citation type="journal article" date="2007" name="Nat. Biotechnol.">
        <title>Genome sequence of the lignocellulose-bioconverting and xylose-fermenting yeast Pichia stipitis.</title>
        <authorList>
            <person name="Jeffries T.W."/>
            <person name="Grigoriev I.V."/>
            <person name="Grimwood J."/>
            <person name="Laplaza J.M."/>
            <person name="Aerts A."/>
            <person name="Salamov A."/>
            <person name="Schmutz J."/>
            <person name="Lindquist E."/>
            <person name="Dehal P."/>
            <person name="Shapiro H."/>
            <person name="Jin Y.S."/>
            <person name="Passoth V."/>
            <person name="Richardson P.M."/>
        </authorList>
    </citation>
    <scope>NUCLEOTIDE SEQUENCE [LARGE SCALE GENOMIC DNA]</scope>
    <source>
        <strain evidence="3">ATCC 58785 / CBS 6054 / NBRC 10063 / NRRL Y-11545</strain>
    </source>
</reference>
<dbReference type="STRING" id="322104.A3LZM1"/>
<organism evidence="2 3">
    <name type="scientific">Scheffersomyces stipitis (strain ATCC 58785 / CBS 6054 / NBRC 10063 / NRRL Y-11545)</name>
    <name type="common">Yeast</name>
    <name type="synonym">Pichia stipitis</name>
    <dbReference type="NCBI Taxonomy" id="322104"/>
    <lineage>
        <taxon>Eukaryota</taxon>
        <taxon>Fungi</taxon>
        <taxon>Dikarya</taxon>
        <taxon>Ascomycota</taxon>
        <taxon>Saccharomycotina</taxon>
        <taxon>Pichiomycetes</taxon>
        <taxon>Debaryomycetaceae</taxon>
        <taxon>Scheffersomyces</taxon>
    </lineage>
</organism>
<evidence type="ECO:0000313" key="2">
    <source>
        <dbReference type="EMBL" id="ABN68365.2"/>
    </source>
</evidence>
<dbReference type="Proteomes" id="UP000002258">
    <property type="component" value="Chromosome 7"/>
</dbReference>
<feature type="compositionally biased region" description="Pro residues" evidence="1">
    <location>
        <begin position="741"/>
        <end position="751"/>
    </location>
</feature>
<feature type="compositionally biased region" description="Low complexity" evidence="1">
    <location>
        <begin position="846"/>
        <end position="862"/>
    </location>
</feature>
<dbReference type="RefSeq" id="XP_001386394.2">
    <property type="nucleotide sequence ID" value="XM_001386357.1"/>
</dbReference>
<feature type="region of interest" description="Disordered" evidence="1">
    <location>
        <begin position="536"/>
        <end position="871"/>
    </location>
</feature>
<feature type="compositionally biased region" description="Acidic residues" evidence="1">
    <location>
        <begin position="708"/>
        <end position="721"/>
    </location>
</feature>
<feature type="compositionally biased region" description="Low complexity" evidence="1">
    <location>
        <begin position="966"/>
        <end position="991"/>
    </location>
</feature>
<feature type="compositionally biased region" description="Polar residues" evidence="1">
    <location>
        <begin position="832"/>
        <end position="842"/>
    </location>
</feature>
<feature type="compositionally biased region" description="Acidic residues" evidence="1">
    <location>
        <begin position="566"/>
        <end position="577"/>
    </location>
</feature>
<feature type="compositionally biased region" description="Basic and acidic residues" evidence="1">
    <location>
        <begin position="1042"/>
        <end position="1060"/>
    </location>
</feature>
<dbReference type="GeneID" id="4840756"/>
<feature type="compositionally biased region" description="Acidic residues" evidence="1">
    <location>
        <begin position="607"/>
        <end position="623"/>
    </location>
</feature>
<feature type="compositionally biased region" description="Polar residues" evidence="1">
    <location>
        <begin position="1000"/>
        <end position="1014"/>
    </location>
</feature>
<feature type="compositionally biased region" description="Low complexity" evidence="1">
    <location>
        <begin position="651"/>
        <end position="674"/>
    </location>
</feature>
<feature type="compositionally biased region" description="Polar residues" evidence="1">
    <location>
        <begin position="728"/>
        <end position="737"/>
    </location>
</feature>
<dbReference type="AlphaFoldDB" id="A3LZM1"/>
<dbReference type="KEGG" id="pic:PICST_33593"/>
<evidence type="ECO:0000313" key="3">
    <source>
        <dbReference type="Proteomes" id="UP000002258"/>
    </source>
</evidence>
<dbReference type="EMBL" id="CP000501">
    <property type="protein sequence ID" value="ABN68365.2"/>
    <property type="molecule type" value="Genomic_DNA"/>
</dbReference>
<feature type="compositionally biased region" description="Acidic residues" evidence="1">
    <location>
        <begin position="938"/>
        <end position="958"/>
    </location>
</feature>
<feature type="compositionally biased region" description="Polar residues" evidence="1">
    <location>
        <begin position="754"/>
        <end position="766"/>
    </location>
</feature>
<protein>
    <submittedName>
        <fullName evidence="2">Uncharacterized protein</fullName>
    </submittedName>
</protein>